<dbReference type="PANTHER" id="PTHR37951:SF1">
    <property type="entry name" value="TYPE VI SECRETION SYSTEM COMPONENT TSSA1"/>
    <property type="match status" value="1"/>
</dbReference>
<evidence type="ECO:0000313" key="4">
    <source>
        <dbReference type="Proteomes" id="UP001189303"/>
    </source>
</evidence>
<feature type="domain" description="ImpA N-terminal" evidence="2">
    <location>
        <begin position="40"/>
        <end position="161"/>
    </location>
</feature>
<dbReference type="InterPro" id="IPR010657">
    <property type="entry name" value="ImpA_N"/>
</dbReference>
<dbReference type="Proteomes" id="UP001189303">
    <property type="component" value="Unassembled WGS sequence"/>
</dbReference>
<dbReference type="PANTHER" id="PTHR37951">
    <property type="entry name" value="CYTOPLASMIC PROTEIN-RELATED"/>
    <property type="match status" value="1"/>
</dbReference>
<evidence type="ECO:0000256" key="1">
    <source>
        <dbReference type="SAM" id="MobiDB-lite"/>
    </source>
</evidence>
<dbReference type="Pfam" id="PF06812">
    <property type="entry name" value="ImpA_N"/>
    <property type="match status" value="1"/>
</dbReference>
<evidence type="ECO:0000313" key="3">
    <source>
        <dbReference type="EMBL" id="CAJ0723891.1"/>
    </source>
</evidence>
<gene>
    <name evidence="3" type="ORF">R38712_02169</name>
</gene>
<comment type="caution">
    <text evidence="3">The sequence shown here is derived from an EMBL/GenBank/DDBJ whole genome shotgun (WGS) entry which is preliminary data.</text>
</comment>
<sequence>MPLQAWFSNLNTMLLNKLMKAVAPQYASSPDIRFADLALPVSADQPCGPDLEYDTDFVVLQARATQCEAAQYGDFVAPTEVLNWPELERDCQRLLLRTKDIRLLTLFLRCRTRLDQAEGLRDGLALMHTVLTAFPEQVHPRLEIDGDVDPGVRANALATLVDPQGLLADVREIALGNNAMRLQIRDIERALGKSRPADALAPASVHRQLEALHSQGAPEIEAMQEACALAQSIQLWSETSLPNHAPDLKPLIRLLQLAGRPEPAQPVTIEYAPASEIPPAAAQVPAPSRANNAPLPPADAQHAPSQNANTMPTSRHDALTQICFARTWFEAHEPSSPVALLLRQAESLVGKPFAEVFQAIPADIVERWAQNE</sequence>
<name>A0ABN9I2T5_RALPI</name>
<evidence type="ECO:0000259" key="2">
    <source>
        <dbReference type="Pfam" id="PF06812"/>
    </source>
</evidence>
<keyword evidence="4" id="KW-1185">Reference proteome</keyword>
<dbReference type="NCBIfam" id="TIGR03363">
    <property type="entry name" value="VI_chp_8"/>
    <property type="match status" value="1"/>
</dbReference>
<feature type="compositionally biased region" description="Polar residues" evidence="1">
    <location>
        <begin position="303"/>
        <end position="313"/>
    </location>
</feature>
<feature type="region of interest" description="Disordered" evidence="1">
    <location>
        <begin position="280"/>
        <end position="313"/>
    </location>
</feature>
<protein>
    <recommendedName>
        <fullName evidence="2">ImpA N-terminal domain-containing protein</fullName>
    </recommendedName>
</protein>
<dbReference type="InterPro" id="IPR017740">
    <property type="entry name" value="TssA-like"/>
</dbReference>
<dbReference type="EMBL" id="CATWFT010000005">
    <property type="protein sequence ID" value="CAJ0723891.1"/>
    <property type="molecule type" value="Genomic_DNA"/>
</dbReference>
<proteinExistence type="predicted"/>
<accession>A0ABN9I2T5</accession>
<organism evidence="3 4">
    <name type="scientific">Ralstonia pickettii</name>
    <name type="common">Burkholderia pickettii</name>
    <dbReference type="NCBI Taxonomy" id="329"/>
    <lineage>
        <taxon>Bacteria</taxon>
        <taxon>Pseudomonadati</taxon>
        <taxon>Pseudomonadota</taxon>
        <taxon>Betaproteobacteria</taxon>
        <taxon>Burkholderiales</taxon>
        <taxon>Burkholderiaceae</taxon>
        <taxon>Ralstonia</taxon>
    </lineage>
</organism>
<reference evidence="3 4" key="1">
    <citation type="submission" date="2023-07" db="EMBL/GenBank/DDBJ databases">
        <authorList>
            <person name="Peeters C."/>
        </authorList>
    </citation>
    <scope>NUCLEOTIDE SEQUENCE [LARGE SCALE GENOMIC DNA]</scope>
    <source>
        <strain evidence="3 4">R-38712</strain>
    </source>
</reference>